<gene>
    <name evidence="10" type="ORF">S06H3_11944</name>
</gene>
<evidence type="ECO:0000256" key="2">
    <source>
        <dbReference type="ARBA" id="ARBA00022598"/>
    </source>
</evidence>
<dbReference type="Pfam" id="PF00587">
    <property type="entry name" value="tRNA-synt_2b"/>
    <property type="match status" value="1"/>
</dbReference>
<evidence type="ECO:0000256" key="4">
    <source>
        <dbReference type="ARBA" id="ARBA00022840"/>
    </source>
</evidence>
<dbReference type="InterPro" id="IPR007214">
    <property type="entry name" value="YbaK/aa-tRNA-synth-assoc-dom"/>
</dbReference>
<dbReference type="AlphaFoldDB" id="X1LQA4"/>
<dbReference type="InterPro" id="IPR002316">
    <property type="entry name" value="Pro-tRNA-ligase_IIa"/>
</dbReference>
<dbReference type="PANTHER" id="PTHR42753">
    <property type="entry name" value="MITOCHONDRIAL RIBOSOME PROTEIN L39/PROLYL-TRNA LIGASE FAMILY MEMBER"/>
    <property type="match status" value="1"/>
</dbReference>
<dbReference type="Gene3D" id="3.90.960.10">
    <property type="entry name" value="YbaK/aminoacyl-tRNA synthetase-associated domain"/>
    <property type="match status" value="1"/>
</dbReference>
<dbReference type="InterPro" id="IPR002314">
    <property type="entry name" value="aa-tRNA-synt_IIb"/>
</dbReference>
<organism evidence="10">
    <name type="scientific">marine sediment metagenome</name>
    <dbReference type="NCBI Taxonomy" id="412755"/>
    <lineage>
        <taxon>unclassified sequences</taxon>
        <taxon>metagenomes</taxon>
        <taxon>ecological metagenomes</taxon>
    </lineage>
</organism>
<dbReference type="PRINTS" id="PR01046">
    <property type="entry name" value="TRNASYNTHPRO"/>
</dbReference>
<evidence type="ECO:0000256" key="5">
    <source>
        <dbReference type="ARBA" id="ARBA00022917"/>
    </source>
</evidence>
<evidence type="ECO:0000256" key="1">
    <source>
        <dbReference type="ARBA" id="ARBA00012831"/>
    </source>
</evidence>
<dbReference type="GO" id="GO:0005829">
    <property type="term" value="C:cytosol"/>
    <property type="evidence" value="ECO:0007669"/>
    <property type="project" value="TreeGrafter"/>
</dbReference>
<dbReference type="CDD" id="cd00779">
    <property type="entry name" value="ProRS_core_prok"/>
    <property type="match status" value="1"/>
</dbReference>
<protein>
    <recommendedName>
        <fullName evidence="1">proline--tRNA ligase</fullName>
        <ecNumber evidence="1">6.1.1.15</ecNumber>
    </recommendedName>
    <alternativeName>
        <fullName evidence="7">Prolyl-tRNA synthetase</fullName>
    </alternativeName>
</protein>
<keyword evidence="6" id="KW-0030">Aminoacyl-tRNA synthetase</keyword>
<dbReference type="InterPro" id="IPR036754">
    <property type="entry name" value="YbaK/aa-tRNA-synt-asso_dom_sf"/>
</dbReference>
<dbReference type="Pfam" id="PF04073">
    <property type="entry name" value="tRNA_edit"/>
    <property type="match status" value="1"/>
</dbReference>
<evidence type="ECO:0000259" key="9">
    <source>
        <dbReference type="PROSITE" id="PS50862"/>
    </source>
</evidence>
<evidence type="ECO:0000256" key="3">
    <source>
        <dbReference type="ARBA" id="ARBA00022741"/>
    </source>
</evidence>
<dbReference type="Gene3D" id="3.30.930.10">
    <property type="entry name" value="Bira Bifunctional Protein, Domain 2"/>
    <property type="match status" value="1"/>
</dbReference>
<dbReference type="PANTHER" id="PTHR42753:SF2">
    <property type="entry name" value="PROLINE--TRNA LIGASE"/>
    <property type="match status" value="1"/>
</dbReference>
<keyword evidence="4" id="KW-0067">ATP-binding</keyword>
<dbReference type="EC" id="6.1.1.15" evidence="1"/>
<dbReference type="NCBIfam" id="TIGR00409">
    <property type="entry name" value="proS_fam_II"/>
    <property type="match status" value="1"/>
</dbReference>
<feature type="non-terminal residue" evidence="10">
    <location>
        <position position="400"/>
    </location>
</feature>
<keyword evidence="2" id="KW-0436">Ligase</keyword>
<evidence type="ECO:0000256" key="8">
    <source>
        <dbReference type="ARBA" id="ARBA00047671"/>
    </source>
</evidence>
<dbReference type="InterPro" id="IPR004500">
    <property type="entry name" value="Pro-tRNA-synth_IIa_bac-type"/>
</dbReference>
<dbReference type="CDD" id="cd04334">
    <property type="entry name" value="ProRS-INS"/>
    <property type="match status" value="1"/>
</dbReference>
<keyword evidence="5" id="KW-0648">Protein biosynthesis</keyword>
<dbReference type="InterPro" id="IPR033730">
    <property type="entry name" value="ProRS_core_prok"/>
</dbReference>
<dbReference type="GO" id="GO:0005524">
    <property type="term" value="F:ATP binding"/>
    <property type="evidence" value="ECO:0007669"/>
    <property type="project" value="UniProtKB-KW"/>
</dbReference>
<dbReference type="GO" id="GO:0006433">
    <property type="term" value="P:prolyl-tRNA aminoacylation"/>
    <property type="evidence" value="ECO:0007669"/>
    <property type="project" value="InterPro"/>
</dbReference>
<comment type="catalytic activity">
    <reaction evidence="8">
        <text>tRNA(Pro) + L-proline + ATP = L-prolyl-tRNA(Pro) + AMP + diphosphate</text>
        <dbReference type="Rhea" id="RHEA:14305"/>
        <dbReference type="Rhea" id="RHEA-COMP:9700"/>
        <dbReference type="Rhea" id="RHEA-COMP:9702"/>
        <dbReference type="ChEBI" id="CHEBI:30616"/>
        <dbReference type="ChEBI" id="CHEBI:33019"/>
        <dbReference type="ChEBI" id="CHEBI:60039"/>
        <dbReference type="ChEBI" id="CHEBI:78442"/>
        <dbReference type="ChEBI" id="CHEBI:78532"/>
        <dbReference type="ChEBI" id="CHEBI:456215"/>
        <dbReference type="EC" id="6.1.1.15"/>
    </reaction>
</comment>
<evidence type="ECO:0000256" key="6">
    <source>
        <dbReference type="ARBA" id="ARBA00023146"/>
    </source>
</evidence>
<evidence type="ECO:0000256" key="7">
    <source>
        <dbReference type="ARBA" id="ARBA00029731"/>
    </source>
</evidence>
<keyword evidence="3" id="KW-0547">Nucleotide-binding</keyword>
<dbReference type="InterPro" id="IPR006195">
    <property type="entry name" value="aa-tRNA-synth_II"/>
</dbReference>
<dbReference type="PROSITE" id="PS50862">
    <property type="entry name" value="AA_TRNA_LIGASE_II"/>
    <property type="match status" value="1"/>
</dbReference>
<dbReference type="SUPFAM" id="SSF55826">
    <property type="entry name" value="YbaK/ProRS associated domain"/>
    <property type="match status" value="1"/>
</dbReference>
<accession>X1LQA4</accession>
<dbReference type="EMBL" id="BARV01005872">
    <property type="protein sequence ID" value="GAI04565.1"/>
    <property type="molecule type" value="Genomic_DNA"/>
</dbReference>
<dbReference type="GO" id="GO:0004827">
    <property type="term" value="F:proline-tRNA ligase activity"/>
    <property type="evidence" value="ECO:0007669"/>
    <property type="project" value="UniProtKB-EC"/>
</dbReference>
<comment type="caution">
    <text evidence="10">The sequence shown here is derived from an EMBL/GenBank/DDBJ whole genome shotgun (WGS) entry which is preliminary data.</text>
</comment>
<sequence>MIRAGLMRRLASGTYSYLPLGLKCLQKVANIVREEMNRSGALEIVVPIIQPVELWDKSGRNADYGENLFHLKDRHGREMVLVPTAEEVFTSLAANEIKSYKQMPLNLYQIHSKFRDEFRPRFGVLRSREFIMKDAYTYDVDAEGLHKSYMNMHEAYCRIFKRCGLDYVIVEAESGEIGGSGSHQFTVPCEAGEDMIVYFKDGSRAWNLEKAPAEPLPKEKAEGDIGQIEQVHTPGIGSVEDVCDFLKCRPKDLIKTLIYSAGDQTIAALVRGDHELNQEKLTQALGGKHTELADEATIVEVSGAAVGFAGPVGIAKKVSRVFIDYAVAALECGITGANKSNYHIKNVVPGRDFALEGSNVKVLDLRYAQEGDSFEGERLLFKKGIEVGQIFKLWTKYSEK</sequence>
<dbReference type="GO" id="GO:0002161">
    <property type="term" value="F:aminoacyl-tRNA deacylase activity"/>
    <property type="evidence" value="ECO:0007669"/>
    <property type="project" value="InterPro"/>
</dbReference>
<proteinExistence type="predicted"/>
<feature type="domain" description="Aminoacyl-transfer RNA synthetases class-II family profile" evidence="9">
    <location>
        <begin position="8"/>
        <end position="375"/>
    </location>
</feature>
<evidence type="ECO:0000313" key="10">
    <source>
        <dbReference type="EMBL" id="GAI04565.1"/>
    </source>
</evidence>
<name>X1LQA4_9ZZZZ</name>
<dbReference type="SUPFAM" id="SSF55681">
    <property type="entry name" value="Class II aaRS and biotin synthetases"/>
    <property type="match status" value="1"/>
</dbReference>
<dbReference type="InterPro" id="IPR045864">
    <property type="entry name" value="aa-tRNA-synth_II/BPL/LPL"/>
</dbReference>
<dbReference type="InterPro" id="IPR050062">
    <property type="entry name" value="Pro-tRNA_synthetase"/>
</dbReference>
<reference evidence="10" key="1">
    <citation type="journal article" date="2014" name="Front. Microbiol.">
        <title>High frequency of phylogenetically diverse reductive dehalogenase-homologous genes in deep subseafloor sedimentary metagenomes.</title>
        <authorList>
            <person name="Kawai M."/>
            <person name="Futagami T."/>
            <person name="Toyoda A."/>
            <person name="Takaki Y."/>
            <person name="Nishi S."/>
            <person name="Hori S."/>
            <person name="Arai W."/>
            <person name="Tsubouchi T."/>
            <person name="Morono Y."/>
            <person name="Uchiyama I."/>
            <person name="Ito T."/>
            <person name="Fujiyama A."/>
            <person name="Inagaki F."/>
            <person name="Takami H."/>
        </authorList>
    </citation>
    <scope>NUCLEOTIDE SEQUENCE</scope>
    <source>
        <strain evidence="10">Expedition CK06-06</strain>
    </source>
</reference>